<dbReference type="AlphaFoldDB" id="A0A5J9SL27"/>
<comment type="caution">
    <text evidence="2">The sequence shown here is derived from an EMBL/GenBank/DDBJ whole genome shotgun (WGS) entry which is preliminary data.</text>
</comment>
<name>A0A5J9SL27_9POAL</name>
<protein>
    <submittedName>
        <fullName evidence="2">Uncharacterized protein</fullName>
    </submittedName>
</protein>
<feature type="compositionally biased region" description="Gly residues" evidence="1">
    <location>
        <begin position="19"/>
        <end position="40"/>
    </location>
</feature>
<evidence type="ECO:0000313" key="3">
    <source>
        <dbReference type="Proteomes" id="UP000324897"/>
    </source>
</evidence>
<dbReference type="Proteomes" id="UP000324897">
    <property type="component" value="Unassembled WGS sequence"/>
</dbReference>
<reference evidence="2 3" key="1">
    <citation type="journal article" date="2019" name="Sci. Rep.">
        <title>A high-quality genome of Eragrostis curvula grass provides insights into Poaceae evolution and supports new strategies to enhance forage quality.</title>
        <authorList>
            <person name="Carballo J."/>
            <person name="Santos B.A.C.M."/>
            <person name="Zappacosta D."/>
            <person name="Garbus I."/>
            <person name="Selva J.P."/>
            <person name="Gallo C.A."/>
            <person name="Diaz A."/>
            <person name="Albertini E."/>
            <person name="Caccamo M."/>
            <person name="Echenique V."/>
        </authorList>
    </citation>
    <scope>NUCLEOTIDE SEQUENCE [LARGE SCALE GENOMIC DNA]</scope>
    <source>
        <strain evidence="3">cv. Victoria</strain>
        <tissue evidence="2">Leaf</tissue>
    </source>
</reference>
<feature type="region of interest" description="Disordered" evidence="1">
    <location>
        <begin position="67"/>
        <end position="108"/>
    </location>
</feature>
<gene>
    <name evidence="2" type="ORF">EJB05_54908</name>
</gene>
<proteinExistence type="predicted"/>
<evidence type="ECO:0000313" key="2">
    <source>
        <dbReference type="EMBL" id="TVT99708.1"/>
    </source>
</evidence>
<feature type="region of interest" description="Disordered" evidence="1">
    <location>
        <begin position="154"/>
        <end position="208"/>
    </location>
</feature>
<sequence>MVFGGPVQLHRLHRPRAGPGDGALRGGGAAGASSRGGGRGQRAAGRGEGSTRPVLLFFNSFFPGRPPWPSGARTRLPPPSVAPRLKTTPPEDAQGHTPANPHLQFQPPSPTARWTGVFLHGRRWSKLDLVINSVFHDRRNQVFPRRLLHERHRRTSGAAWAGEKKLQQQATGREASTGARGTDGLWCRGRLRRRARRSDARSGSNAGAGAPCLHRIRHLLDAPVRVG</sequence>
<feature type="region of interest" description="Disordered" evidence="1">
    <location>
        <begin position="1"/>
        <end position="49"/>
    </location>
</feature>
<organism evidence="2 3">
    <name type="scientific">Eragrostis curvula</name>
    <name type="common">weeping love grass</name>
    <dbReference type="NCBI Taxonomy" id="38414"/>
    <lineage>
        <taxon>Eukaryota</taxon>
        <taxon>Viridiplantae</taxon>
        <taxon>Streptophyta</taxon>
        <taxon>Embryophyta</taxon>
        <taxon>Tracheophyta</taxon>
        <taxon>Spermatophyta</taxon>
        <taxon>Magnoliopsida</taxon>
        <taxon>Liliopsida</taxon>
        <taxon>Poales</taxon>
        <taxon>Poaceae</taxon>
        <taxon>PACMAD clade</taxon>
        <taxon>Chloridoideae</taxon>
        <taxon>Eragrostideae</taxon>
        <taxon>Eragrostidinae</taxon>
        <taxon>Eragrostis</taxon>
    </lineage>
</organism>
<dbReference type="EMBL" id="RWGY01000686">
    <property type="protein sequence ID" value="TVT99708.1"/>
    <property type="molecule type" value="Genomic_DNA"/>
</dbReference>
<feature type="non-terminal residue" evidence="2">
    <location>
        <position position="1"/>
    </location>
</feature>
<keyword evidence="3" id="KW-1185">Reference proteome</keyword>
<accession>A0A5J9SL27</accession>
<evidence type="ECO:0000256" key="1">
    <source>
        <dbReference type="SAM" id="MobiDB-lite"/>
    </source>
</evidence>
<dbReference type="Gramene" id="TVT99708">
    <property type="protein sequence ID" value="TVT99708"/>
    <property type="gene ID" value="EJB05_54908"/>
</dbReference>